<dbReference type="EMBL" id="MKQP01000100">
    <property type="protein sequence ID" value="OMD20234.1"/>
    <property type="molecule type" value="Genomic_DNA"/>
</dbReference>
<protein>
    <submittedName>
        <fullName evidence="1">Uncharacterized protein</fullName>
    </submittedName>
</protein>
<accession>A0A1R0WSK1</accession>
<comment type="caution">
    <text evidence="1">The sequence shown here is derived from an EMBL/GenBank/DDBJ whole genome shotgun (WGS) entry which is preliminary data.</text>
</comment>
<evidence type="ECO:0000313" key="2">
    <source>
        <dbReference type="Proteomes" id="UP000187465"/>
    </source>
</evidence>
<proteinExistence type="predicted"/>
<sequence length="86" mass="9385">MAKLSLAWLGLAWLGLPYLTLPYLTLPYLTLPLRTVLQLNCVFGAFPQSNGLHSTYSADFAAKRSGYGTIAASESERSGKGWDFAK</sequence>
<dbReference type="Proteomes" id="UP000187465">
    <property type="component" value="Unassembled WGS sequence"/>
</dbReference>
<name>A0A1R0WSK1_9BACL</name>
<dbReference type="RefSeq" id="WP_036688364.1">
    <property type="nucleotide sequence ID" value="NZ_MKQP01000100.1"/>
</dbReference>
<gene>
    <name evidence="1" type="ORF">BJP51_09095</name>
</gene>
<reference evidence="1 2" key="1">
    <citation type="submission" date="2016-10" db="EMBL/GenBank/DDBJ databases">
        <title>Paenibacillus species isolates.</title>
        <authorList>
            <person name="Beno S.M."/>
        </authorList>
    </citation>
    <scope>NUCLEOTIDE SEQUENCE [LARGE SCALE GENOMIC DNA]</scope>
    <source>
        <strain evidence="1 2">FSL H7-0604</strain>
    </source>
</reference>
<dbReference type="AlphaFoldDB" id="A0A1R0WSK1"/>
<evidence type="ECO:0000313" key="1">
    <source>
        <dbReference type="EMBL" id="OMD20234.1"/>
    </source>
</evidence>
<organism evidence="1 2">
    <name type="scientific">Paenibacillus odorifer</name>
    <dbReference type="NCBI Taxonomy" id="189426"/>
    <lineage>
        <taxon>Bacteria</taxon>
        <taxon>Bacillati</taxon>
        <taxon>Bacillota</taxon>
        <taxon>Bacilli</taxon>
        <taxon>Bacillales</taxon>
        <taxon>Paenibacillaceae</taxon>
        <taxon>Paenibacillus</taxon>
    </lineage>
</organism>